<organism evidence="1 2">
    <name type="scientific">Runella defluvii</name>
    <dbReference type="NCBI Taxonomy" id="370973"/>
    <lineage>
        <taxon>Bacteria</taxon>
        <taxon>Pseudomonadati</taxon>
        <taxon>Bacteroidota</taxon>
        <taxon>Cytophagia</taxon>
        <taxon>Cytophagales</taxon>
        <taxon>Spirosomataceae</taxon>
        <taxon>Runella</taxon>
    </lineage>
</organism>
<gene>
    <name evidence="1" type="ORF">FHS57_002213</name>
</gene>
<dbReference type="Pfam" id="PF09499">
    <property type="entry name" value="RE_ApaLI"/>
    <property type="match status" value="1"/>
</dbReference>
<reference evidence="1 2" key="1">
    <citation type="submission" date="2020-08" db="EMBL/GenBank/DDBJ databases">
        <title>Genomic Encyclopedia of Type Strains, Phase IV (KMG-IV): sequencing the most valuable type-strain genomes for metagenomic binning, comparative biology and taxonomic classification.</title>
        <authorList>
            <person name="Goeker M."/>
        </authorList>
    </citation>
    <scope>NUCLEOTIDE SEQUENCE [LARGE SCALE GENOMIC DNA]</scope>
    <source>
        <strain evidence="1 2">DSM 17976</strain>
    </source>
</reference>
<sequence length="211" mass="24637">MEELIQKIEKLAEVYSVNLKNRIDIRIEEMKADDNSHYLIYRVLGISRQEGQLIDQYQNTGRFLYKYAGAFLEEAATLCLNFKFPNGIKTKIENTIGQRPKTFEIDFLNGNDAIEVKWKDATTDGDHITKEHTRVQVIREHGYKPIRVMFYYPQREQAIRIQETLKTLYKGVEGEYYGGDEAWEYLKAYTGVDLKLILTQIANERVPENGN</sequence>
<evidence type="ECO:0000313" key="1">
    <source>
        <dbReference type="EMBL" id="MBB3838208.1"/>
    </source>
</evidence>
<dbReference type="Proteomes" id="UP000541352">
    <property type="component" value="Unassembled WGS sequence"/>
</dbReference>
<accession>A0A7W5ZJW2</accession>
<comment type="caution">
    <text evidence="1">The sequence shown here is derived from an EMBL/GenBank/DDBJ whole genome shotgun (WGS) entry which is preliminary data.</text>
</comment>
<proteinExistence type="predicted"/>
<keyword evidence="2" id="KW-1185">Reference proteome</keyword>
<dbReference type="RefSeq" id="WP_183973440.1">
    <property type="nucleotide sequence ID" value="NZ_JACIBY010000004.1"/>
</dbReference>
<evidence type="ECO:0000313" key="2">
    <source>
        <dbReference type="Proteomes" id="UP000541352"/>
    </source>
</evidence>
<name>A0A7W5ZJW2_9BACT</name>
<dbReference type="AlphaFoldDB" id="A0A7W5ZJW2"/>
<protein>
    <recommendedName>
        <fullName evidence="3">ApaLI family restriction endonuclease</fullName>
    </recommendedName>
</protein>
<dbReference type="EMBL" id="JACIBY010000004">
    <property type="protein sequence ID" value="MBB3838208.1"/>
    <property type="molecule type" value="Genomic_DNA"/>
</dbReference>
<dbReference type="InterPro" id="IPR019036">
    <property type="entry name" value="Restrct_endonuc_II_ApaLI"/>
</dbReference>
<evidence type="ECO:0008006" key="3">
    <source>
        <dbReference type="Google" id="ProtNLM"/>
    </source>
</evidence>